<dbReference type="InParanoid" id="A0A194XP72"/>
<dbReference type="PANTHER" id="PTHR35910">
    <property type="entry name" value="2EXR DOMAIN-CONTAINING PROTEIN"/>
    <property type="match status" value="1"/>
</dbReference>
<dbReference type="PANTHER" id="PTHR35910:SF6">
    <property type="entry name" value="2EXR DOMAIN-CONTAINING PROTEIN"/>
    <property type="match status" value="1"/>
</dbReference>
<dbReference type="Proteomes" id="UP000070700">
    <property type="component" value="Unassembled WGS sequence"/>
</dbReference>
<gene>
    <name evidence="3" type="ORF">LY89DRAFT_665111</name>
</gene>
<feature type="domain" description="2EXR" evidence="2">
    <location>
        <begin position="133"/>
        <end position="201"/>
    </location>
</feature>
<keyword evidence="4" id="KW-1185">Reference proteome</keyword>
<evidence type="ECO:0000313" key="3">
    <source>
        <dbReference type="EMBL" id="KUJ21961.1"/>
    </source>
</evidence>
<dbReference type="GeneID" id="28822549"/>
<accession>A0A194XP72</accession>
<feature type="compositionally biased region" description="Low complexity" evidence="1">
    <location>
        <begin position="1"/>
        <end position="17"/>
    </location>
</feature>
<dbReference type="AlphaFoldDB" id="A0A194XP72"/>
<evidence type="ECO:0000259" key="2">
    <source>
        <dbReference type="Pfam" id="PF20150"/>
    </source>
</evidence>
<proteinExistence type="predicted"/>
<name>A0A194XP72_MOLSC</name>
<dbReference type="OrthoDB" id="3513892at2759"/>
<organism evidence="3 4">
    <name type="scientific">Mollisia scopiformis</name>
    <name type="common">Conifer needle endophyte fungus</name>
    <name type="synonym">Phialocephala scopiformis</name>
    <dbReference type="NCBI Taxonomy" id="149040"/>
    <lineage>
        <taxon>Eukaryota</taxon>
        <taxon>Fungi</taxon>
        <taxon>Dikarya</taxon>
        <taxon>Ascomycota</taxon>
        <taxon>Pezizomycotina</taxon>
        <taxon>Leotiomycetes</taxon>
        <taxon>Helotiales</taxon>
        <taxon>Mollisiaceae</taxon>
        <taxon>Mollisia</taxon>
    </lineage>
</organism>
<sequence length="339" mass="38361">MPPTTRSTRARTRNNPPSKKSPPQDDAVSDFSPPRRSKKLRTLGPSSIESPPRMTRSMVPASVPDLPGTRRDWVGTLRTESKIAQAVVAKEPCSDETNVEGTIYSPLALWAMKSASPLVSDSVSASQDKSGEFYLFARLPAEIQLMIWKQALVPRIVGLKPDKIPAIFHACYASRKVSKYIFQNSQAHKTGVLLNPEVDILFFDRSSFSIQASYHTSAHHTLRCNETPSIITRHVQRVAFSVREIKTCWTLECFHCFMVYKLAVRFPELKELIIILRPGPLGAGYDDLYETELSSENNRTDSFLGDIKDMFKHAQKHKTLKASWKNVQLKLMRNETWVK</sequence>
<dbReference type="KEGG" id="psco:LY89DRAFT_665111"/>
<dbReference type="EMBL" id="KQ947407">
    <property type="protein sequence ID" value="KUJ21961.1"/>
    <property type="molecule type" value="Genomic_DNA"/>
</dbReference>
<reference evidence="3 4" key="1">
    <citation type="submission" date="2015-10" db="EMBL/GenBank/DDBJ databases">
        <title>Full genome of DAOMC 229536 Phialocephala scopiformis, a fungal endophyte of spruce producing the potent anti-insectan compound rugulosin.</title>
        <authorList>
            <consortium name="DOE Joint Genome Institute"/>
            <person name="Walker A.K."/>
            <person name="Frasz S.L."/>
            <person name="Seifert K.A."/>
            <person name="Miller J.D."/>
            <person name="Mondo S.J."/>
            <person name="Labutti K."/>
            <person name="Lipzen A."/>
            <person name="Dockter R."/>
            <person name="Kennedy M."/>
            <person name="Grigoriev I.V."/>
            <person name="Spatafora J.W."/>
        </authorList>
    </citation>
    <scope>NUCLEOTIDE SEQUENCE [LARGE SCALE GENOMIC DNA]</scope>
    <source>
        <strain evidence="3 4">CBS 120377</strain>
    </source>
</reference>
<protein>
    <recommendedName>
        <fullName evidence="2">2EXR domain-containing protein</fullName>
    </recommendedName>
</protein>
<dbReference type="RefSeq" id="XP_018076316.1">
    <property type="nucleotide sequence ID" value="XM_018212823.1"/>
</dbReference>
<dbReference type="InterPro" id="IPR045518">
    <property type="entry name" value="2EXR"/>
</dbReference>
<dbReference type="Pfam" id="PF20150">
    <property type="entry name" value="2EXR"/>
    <property type="match status" value="1"/>
</dbReference>
<evidence type="ECO:0000256" key="1">
    <source>
        <dbReference type="SAM" id="MobiDB-lite"/>
    </source>
</evidence>
<evidence type="ECO:0000313" key="4">
    <source>
        <dbReference type="Proteomes" id="UP000070700"/>
    </source>
</evidence>
<feature type="region of interest" description="Disordered" evidence="1">
    <location>
        <begin position="1"/>
        <end position="71"/>
    </location>
</feature>